<evidence type="ECO:0000313" key="2">
    <source>
        <dbReference type="Proteomes" id="UP000474778"/>
    </source>
</evidence>
<name>A0A6L7HXA2_9GAMM</name>
<organism evidence="1 2">
    <name type="scientific">Shewanella insulae</name>
    <dbReference type="NCBI Taxonomy" id="2681496"/>
    <lineage>
        <taxon>Bacteria</taxon>
        <taxon>Pseudomonadati</taxon>
        <taxon>Pseudomonadota</taxon>
        <taxon>Gammaproteobacteria</taxon>
        <taxon>Alteromonadales</taxon>
        <taxon>Shewanellaceae</taxon>
        <taxon>Shewanella</taxon>
    </lineage>
</organism>
<dbReference type="InterPro" id="IPR009199">
    <property type="entry name" value="PhoPQ-act_pathogen-rel_PqaA"/>
</dbReference>
<dbReference type="AlphaFoldDB" id="A0A6L7HXA2"/>
<gene>
    <name evidence="1" type="ORF">GNT65_06390</name>
</gene>
<protein>
    <submittedName>
        <fullName evidence="1">Uncharacterized protein</fullName>
    </submittedName>
</protein>
<dbReference type="Proteomes" id="UP000474778">
    <property type="component" value="Unassembled WGS sequence"/>
</dbReference>
<dbReference type="Pfam" id="PF10142">
    <property type="entry name" value="PhoPQ_related"/>
    <property type="match status" value="1"/>
</dbReference>
<keyword evidence="2" id="KW-1185">Reference proteome</keyword>
<dbReference type="EMBL" id="WRPA01000004">
    <property type="protein sequence ID" value="MXR68304.1"/>
    <property type="molecule type" value="Genomic_DNA"/>
</dbReference>
<proteinExistence type="predicted"/>
<sequence length="36" mass="4109">MNAVLKAIRNQCFTKPEHFVFAGASKRGWVAWLMSL</sequence>
<evidence type="ECO:0000313" key="1">
    <source>
        <dbReference type="EMBL" id="MXR68304.1"/>
    </source>
</evidence>
<accession>A0A6L7HXA2</accession>
<reference evidence="1 2" key="1">
    <citation type="submission" date="2019-12" db="EMBL/GenBank/DDBJ databases">
        <title>Shewanella insulae sp. nov., isolated from a tidal flat.</title>
        <authorList>
            <person name="Yoon J.-H."/>
        </authorList>
    </citation>
    <scope>NUCLEOTIDE SEQUENCE [LARGE SCALE GENOMIC DNA]</scope>
    <source>
        <strain evidence="1 2">JBTF-M18</strain>
    </source>
</reference>
<comment type="caution">
    <text evidence="1">The sequence shown here is derived from an EMBL/GenBank/DDBJ whole genome shotgun (WGS) entry which is preliminary data.</text>
</comment>